<feature type="transmembrane region" description="Helical" evidence="5">
    <location>
        <begin position="21"/>
        <end position="42"/>
    </location>
</feature>
<dbReference type="KEGG" id="mhd:Marky_0118"/>
<dbReference type="HOGENOM" id="CLU_031942_3_0_0"/>
<evidence type="ECO:0000256" key="1">
    <source>
        <dbReference type="ARBA" id="ARBA00004141"/>
    </source>
</evidence>
<dbReference type="PRINTS" id="PR01840">
    <property type="entry name" value="TATCFAMILY"/>
</dbReference>
<keyword evidence="5" id="KW-0653">Protein transport</keyword>
<dbReference type="eggNOG" id="COG0805">
    <property type="taxonomic scope" value="Bacteria"/>
</dbReference>
<dbReference type="PANTHER" id="PTHR30371:SF0">
    <property type="entry name" value="SEC-INDEPENDENT PROTEIN TRANSLOCASE PROTEIN TATC, CHLOROPLASTIC-RELATED"/>
    <property type="match status" value="1"/>
</dbReference>
<keyword evidence="2 5" id="KW-0812">Transmembrane</keyword>
<keyword evidence="5" id="KW-0997">Cell inner membrane</keyword>
<reference evidence="6 7" key="1">
    <citation type="journal article" date="2012" name="Stand. Genomic Sci.">
        <title>Complete genome sequence of the aerobic, heterotroph Marinithermus hydrothermalis type strain (T1(T)) from a deep-sea hydrothermal vent chimney.</title>
        <authorList>
            <person name="Copeland A."/>
            <person name="Gu W."/>
            <person name="Yasawong M."/>
            <person name="Lapidus A."/>
            <person name="Lucas S."/>
            <person name="Deshpande S."/>
            <person name="Pagani I."/>
            <person name="Tapia R."/>
            <person name="Cheng J.F."/>
            <person name="Goodwin L.A."/>
            <person name="Pitluck S."/>
            <person name="Liolios K."/>
            <person name="Ivanova N."/>
            <person name="Mavromatis K."/>
            <person name="Mikhailova N."/>
            <person name="Pati A."/>
            <person name="Chen A."/>
            <person name="Palaniappan K."/>
            <person name="Land M."/>
            <person name="Pan C."/>
            <person name="Brambilla E.M."/>
            <person name="Rohde M."/>
            <person name="Tindall B.J."/>
            <person name="Sikorski J."/>
            <person name="Goker M."/>
            <person name="Detter J.C."/>
            <person name="Bristow J."/>
            <person name="Eisen J.A."/>
            <person name="Markowitz V."/>
            <person name="Hugenholtz P."/>
            <person name="Kyrpides N.C."/>
            <person name="Klenk H.P."/>
            <person name="Woyke T."/>
        </authorList>
    </citation>
    <scope>NUCLEOTIDE SEQUENCE [LARGE SCALE GENOMIC DNA]</scope>
    <source>
        <strain evidence="7">DSM 14884 / JCM 11576 / T1</strain>
    </source>
</reference>
<dbReference type="PANTHER" id="PTHR30371">
    <property type="entry name" value="SEC-INDEPENDENT PROTEIN TRANSLOCASE PROTEIN TATC"/>
    <property type="match status" value="1"/>
</dbReference>
<gene>
    <name evidence="5" type="primary">tatC</name>
    <name evidence="6" type="ordered locus">Marky_0118</name>
</gene>
<feature type="transmembrane region" description="Helical" evidence="5">
    <location>
        <begin position="195"/>
        <end position="211"/>
    </location>
</feature>
<dbReference type="NCBIfam" id="TIGR00945">
    <property type="entry name" value="tatC"/>
    <property type="match status" value="1"/>
</dbReference>
<proteinExistence type="inferred from homology"/>
<evidence type="ECO:0000256" key="3">
    <source>
        <dbReference type="ARBA" id="ARBA00022989"/>
    </source>
</evidence>
<feature type="transmembrane region" description="Helical" evidence="5">
    <location>
        <begin position="74"/>
        <end position="96"/>
    </location>
</feature>
<keyword evidence="3 5" id="KW-1133">Transmembrane helix</keyword>
<dbReference type="OrthoDB" id="9777044at2"/>
<dbReference type="AlphaFoldDB" id="F2NLQ1"/>
<dbReference type="GO" id="GO:0065002">
    <property type="term" value="P:intracellular protein transmembrane transport"/>
    <property type="evidence" value="ECO:0007669"/>
    <property type="project" value="TreeGrafter"/>
</dbReference>
<dbReference type="GO" id="GO:0043953">
    <property type="term" value="P:protein transport by the Tat complex"/>
    <property type="evidence" value="ECO:0007669"/>
    <property type="project" value="UniProtKB-UniRule"/>
</dbReference>
<evidence type="ECO:0000313" key="7">
    <source>
        <dbReference type="Proteomes" id="UP000007030"/>
    </source>
</evidence>
<dbReference type="STRING" id="869210.Marky_0118"/>
<sequence>MKEAPLVEHLEELRVRLIRSLLAWMVGAGVAYAFRVELLAILKRPLDLASQARGLEVNLIVLDITEPFITSLRVAAFGGLILALPFIVYQVWAFIAPGLYPHERRLAVPFLLGAGFSFTVGVVFAYYVLLPFAVPFLLAFLGDVITPQISIGRYIGQMLTYMAVMGILFELPVVSYLLTRLGFLDWRFLAQNRRVAIVAIVALAAIITPTADAVNLALVSVPLVFLYEVSIWISRWAGRRQTQPDAQA</sequence>
<protein>
    <recommendedName>
        <fullName evidence="5">Sec-independent protein translocase protein TatC</fullName>
    </recommendedName>
</protein>
<dbReference type="HAMAP" id="MF_00902">
    <property type="entry name" value="TatC"/>
    <property type="match status" value="1"/>
</dbReference>
<comment type="caution">
    <text evidence="5">Lacks conserved residue(s) required for the propagation of feature annotation.</text>
</comment>
<comment type="subcellular location">
    <subcellularLocation>
        <location evidence="5">Cell inner membrane</location>
        <topology evidence="5">Multi-pass membrane protein</topology>
    </subcellularLocation>
    <subcellularLocation>
        <location evidence="1">Membrane</location>
        <topology evidence="1">Multi-pass membrane protein</topology>
    </subcellularLocation>
</comment>
<feature type="transmembrane region" description="Helical" evidence="5">
    <location>
        <begin position="108"/>
        <end position="141"/>
    </location>
</feature>
<comment type="similarity">
    <text evidence="5">Belongs to the TatC family.</text>
</comment>
<evidence type="ECO:0000256" key="2">
    <source>
        <dbReference type="ARBA" id="ARBA00022692"/>
    </source>
</evidence>
<evidence type="ECO:0000256" key="5">
    <source>
        <dbReference type="HAMAP-Rule" id="MF_00902"/>
    </source>
</evidence>
<organism evidence="6 7">
    <name type="scientific">Marinithermus hydrothermalis (strain DSM 14884 / JCM 11576 / T1)</name>
    <dbReference type="NCBI Taxonomy" id="869210"/>
    <lineage>
        <taxon>Bacteria</taxon>
        <taxon>Thermotogati</taxon>
        <taxon>Deinococcota</taxon>
        <taxon>Deinococci</taxon>
        <taxon>Thermales</taxon>
        <taxon>Thermaceae</taxon>
        <taxon>Marinithermus</taxon>
    </lineage>
</organism>
<dbReference type="RefSeq" id="WP_013702936.1">
    <property type="nucleotide sequence ID" value="NC_015387.1"/>
</dbReference>
<comment type="function">
    <text evidence="5">Part of the twin-arginine translocation (Tat) system that transports large folded proteins containing a characteristic twin-arginine motif in their signal peptide across membranes.</text>
</comment>
<dbReference type="GO" id="GO:0033281">
    <property type="term" value="C:TAT protein transport complex"/>
    <property type="evidence" value="ECO:0007669"/>
    <property type="project" value="UniProtKB-UniRule"/>
</dbReference>
<feature type="transmembrane region" description="Helical" evidence="5">
    <location>
        <begin position="161"/>
        <end position="183"/>
    </location>
</feature>
<dbReference type="GO" id="GO:0009977">
    <property type="term" value="F:proton motive force dependent protein transmembrane transporter activity"/>
    <property type="evidence" value="ECO:0007669"/>
    <property type="project" value="TreeGrafter"/>
</dbReference>
<keyword evidence="5" id="KW-0813">Transport</keyword>
<evidence type="ECO:0000256" key="4">
    <source>
        <dbReference type="ARBA" id="ARBA00023136"/>
    </source>
</evidence>
<keyword evidence="7" id="KW-1185">Reference proteome</keyword>
<comment type="subunit">
    <text evidence="5">Forms a complex with TatA.</text>
</comment>
<evidence type="ECO:0000313" key="6">
    <source>
        <dbReference type="EMBL" id="AEB10881.1"/>
    </source>
</evidence>
<accession>F2NLQ1</accession>
<dbReference type="InterPro" id="IPR002033">
    <property type="entry name" value="TatC"/>
</dbReference>
<dbReference type="EMBL" id="CP002630">
    <property type="protein sequence ID" value="AEB10881.1"/>
    <property type="molecule type" value="Genomic_DNA"/>
</dbReference>
<keyword evidence="5" id="KW-1003">Cell membrane</keyword>
<keyword evidence="4 5" id="KW-0472">Membrane</keyword>
<name>F2NLQ1_MARHT</name>
<keyword evidence="5" id="KW-0811">Translocation</keyword>
<dbReference type="Pfam" id="PF00902">
    <property type="entry name" value="TatC"/>
    <property type="match status" value="1"/>
</dbReference>
<dbReference type="Proteomes" id="UP000007030">
    <property type="component" value="Chromosome"/>
</dbReference>